<name>A0ABN1MGQ4_9FLAO</name>
<evidence type="ECO:0000313" key="3">
    <source>
        <dbReference type="EMBL" id="GAA0872353.1"/>
    </source>
</evidence>
<dbReference type="Gene3D" id="2.130.10.10">
    <property type="entry name" value="YVTN repeat-like/Quinoprotein amine dehydrogenase"/>
    <property type="match status" value="1"/>
</dbReference>
<keyword evidence="1" id="KW-0732">Signal</keyword>
<dbReference type="PANTHER" id="PTHR36220">
    <property type="entry name" value="UNNAMED PRODUCT"/>
    <property type="match status" value="1"/>
</dbReference>
<evidence type="ECO:0000259" key="2">
    <source>
        <dbReference type="Pfam" id="PF18962"/>
    </source>
</evidence>
<gene>
    <name evidence="3" type="ORF">GCM10009117_15000</name>
</gene>
<reference evidence="3 4" key="1">
    <citation type="journal article" date="2019" name="Int. J. Syst. Evol. Microbiol.">
        <title>The Global Catalogue of Microorganisms (GCM) 10K type strain sequencing project: providing services to taxonomists for standard genome sequencing and annotation.</title>
        <authorList>
            <consortium name="The Broad Institute Genomics Platform"/>
            <consortium name="The Broad Institute Genome Sequencing Center for Infectious Disease"/>
            <person name="Wu L."/>
            <person name="Ma J."/>
        </authorList>
    </citation>
    <scope>NUCLEOTIDE SEQUENCE [LARGE SCALE GENOMIC DNA]</scope>
    <source>
        <strain evidence="3 4">JCM 16082</strain>
    </source>
</reference>
<keyword evidence="4" id="KW-1185">Reference proteome</keyword>
<dbReference type="Pfam" id="PF18962">
    <property type="entry name" value="Por_Secre_tail"/>
    <property type="match status" value="1"/>
</dbReference>
<dbReference type="Proteomes" id="UP001500507">
    <property type="component" value="Unassembled WGS sequence"/>
</dbReference>
<evidence type="ECO:0000256" key="1">
    <source>
        <dbReference type="ARBA" id="ARBA00022729"/>
    </source>
</evidence>
<dbReference type="NCBIfam" id="TIGR04183">
    <property type="entry name" value="Por_Secre_tail"/>
    <property type="match status" value="1"/>
</dbReference>
<organism evidence="3 4">
    <name type="scientific">Gangjinia marincola</name>
    <dbReference type="NCBI Taxonomy" id="578463"/>
    <lineage>
        <taxon>Bacteria</taxon>
        <taxon>Pseudomonadati</taxon>
        <taxon>Bacteroidota</taxon>
        <taxon>Flavobacteriia</taxon>
        <taxon>Flavobacteriales</taxon>
        <taxon>Flavobacteriaceae</taxon>
        <taxon>Gangjinia</taxon>
    </lineage>
</organism>
<comment type="caution">
    <text evidence="3">The sequence shown here is derived from an EMBL/GenBank/DDBJ whole genome shotgun (WGS) entry which is preliminary data.</text>
</comment>
<protein>
    <recommendedName>
        <fullName evidence="2">Secretion system C-terminal sorting domain-containing protein</fullName>
    </recommendedName>
</protein>
<dbReference type="PANTHER" id="PTHR36220:SF1">
    <property type="entry name" value="GAMMA TUBULIN COMPLEX COMPONENT C-TERMINAL DOMAIN-CONTAINING PROTEIN"/>
    <property type="match status" value="1"/>
</dbReference>
<proteinExistence type="predicted"/>
<sequence length="480" mass="52367">MSLSTIAASAQWNQVGQTIEGDALDDNLGLSVSISGNGTVIAMGAPENDNLGNDIGQVKIYSFQNDSWVQMGSSIYGENSGDKAGESISMNDDGTRIAIGARFNDDGGSSSGHVRVYEFNGVDWIQLGDDIDGDIQADAFGRRVALTPDGNRLAVGIPFRDDNGNGSGQIRVYDFNGTNWIQIGNVMNGSNASDKLGWSLSISNDGNTLASGGFSNNENGYARIYKYNGTNWLQKGDDITYTNNIDSFGENVALSSSGDLLAVSARRNDDAGTDTGKVKVYKYNNDIWEELGQDINGQTQFEYLGQHVEFNDDENLLAISSWGSVQGEGKIYFYEIEDNSIVNTNAHIMGQFSGDFFGWSFGLNQLGNQVVVGRPGAEPDAGNVTVFKNDTFLELSDLSFQNYPIEYFPNPTGSILHIKSKKSILQLSIYDYNGKLIAELLPNDSIVDYQLNVEKFPNGVYFMQIEVEDNLQNLKFIKGD</sequence>
<dbReference type="EMBL" id="BAAAFG010000014">
    <property type="protein sequence ID" value="GAA0872353.1"/>
    <property type="molecule type" value="Genomic_DNA"/>
</dbReference>
<evidence type="ECO:0000313" key="4">
    <source>
        <dbReference type="Proteomes" id="UP001500507"/>
    </source>
</evidence>
<dbReference type="InterPro" id="IPR026444">
    <property type="entry name" value="Secre_tail"/>
</dbReference>
<dbReference type="InterPro" id="IPR015943">
    <property type="entry name" value="WD40/YVTN_repeat-like_dom_sf"/>
</dbReference>
<feature type="domain" description="Secretion system C-terminal sorting" evidence="2">
    <location>
        <begin position="408"/>
        <end position="472"/>
    </location>
</feature>
<accession>A0ABN1MGQ4</accession>
<dbReference type="SUPFAM" id="SSF82171">
    <property type="entry name" value="DPP6 N-terminal domain-like"/>
    <property type="match status" value="1"/>
</dbReference>